<dbReference type="Pfam" id="PF00153">
    <property type="entry name" value="Mito_carr"/>
    <property type="match status" value="3"/>
</dbReference>
<dbReference type="PROSITE" id="PS50920">
    <property type="entry name" value="SOLCAR"/>
    <property type="match status" value="3"/>
</dbReference>
<dbReference type="InterPro" id="IPR002067">
    <property type="entry name" value="MCP"/>
</dbReference>
<evidence type="ECO:0008006" key="11">
    <source>
        <dbReference type="Google" id="ProtNLM"/>
    </source>
</evidence>
<dbReference type="AlphaFoldDB" id="A0AAU9JKL2"/>
<keyword evidence="8" id="KW-1133">Transmembrane helix</keyword>
<evidence type="ECO:0000256" key="8">
    <source>
        <dbReference type="SAM" id="Phobius"/>
    </source>
</evidence>
<keyword evidence="5 6" id="KW-0472">Membrane</keyword>
<keyword evidence="2 7" id="KW-0813">Transport</keyword>
<comment type="similarity">
    <text evidence="7">Belongs to the mitochondrial carrier (TC 2.A.29) family.</text>
</comment>
<organism evidence="9 10">
    <name type="scientific">Blepharisma stoltei</name>
    <dbReference type="NCBI Taxonomy" id="1481888"/>
    <lineage>
        <taxon>Eukaryota</taxon>
        <taxon>Sar</taxon>
        <taxon>Alveolata</taxon>
        <taxon>Ciliophora</taxon>
        <taxon>Postciliodesmatophora</taxon>
        <taxon>Heterotrichea</taxon>
        <taxon>Heterotrichida</taxon>
        <taxon>Blepharismidae</taxon>
        <taxon>Blepharisma</taxon>
    </lineage>
</organism>
<evidence type="ECO:0000256" key="3">
    <source>
        <dbReference type="ARBA" id="ARBA00022692"/>
    </source>
</evidence>
<evidence type="ECO:0000256" key="2">
    <source>
        <dbReference type="ARBA" id="ARBA00022448"/>
    </source>
</evidence>
<feature type="transmembrane region" description="Helical" evidence="8">
    <location>
        <begin position="12"/>
        <end position="32"/>
    </location>
</feature>
<gene>
    <name evidence="9" type="ORF">BSTOLATCC_MIC38838</name>
</gene>
<evidence type="ECO:0000313" key="10">
    <source>
        <dbReference type="Proteomes" id="UP001162131"/>
    </source>
</evidence>
<dbReference type="InterPro" id="IPR023395">
    <property type="entry name" value="MCP_dom_sf"/>
</dbReference>
<keyword evidence="10" id="KW-1185">Reference proteome</keyword>
<proteinExistence type="inferred from homology"/>
<dbReference type="GO" id="GO:0055085">
    <property type="term" value="P:transmembrane transport"/>
    <property type="evidence" value="ECO:0007669"/>
    <property type="project" value="InterPro"/>
</dbReference>
<keyword evidence="4" id="KW-0677">Repeat</keyword>
<name>A0AAU9JKL2_9CILI</name>
<dbReference type="PRINTS" id="PR00926">
    <property type="entry name" value="MITOCARRIER"/>
</dbReference>
<evidence type="ECO:0000256" key="1">
    <source>
        <dbReference type="ARBA" id="ARBA00004141"/>
    </source>
</evidence>
<accession>A0AAU9JKL2</accession>
<evidence type="ECO:0000313" key="9">
    <source>
        <dbReference type="EMBL" id="CAG9325589.1"/>
    </source>
</evidence>
<evidence type="ECO:0000256" key="6">
    <source>
        <dbReference type="PROSITE-ProRule" id="PRU00282"/>
    </source>
</evidence>
<sequence>MERRDSRLKWYFHAIAYGFVPAAIAKTTLAPLERIKLILQTQDISNLPVHERYRGVAHYLSSVPSREGFFGYWRGNCASLLSIFSSTSMKFWIGLRIRNIIIRGSKEKTTFEKMLLEWCAGWITGTLIMTWAYPFDLARTRMAGDFGIRRHRIHASSWSCIKSAFDEHKIKGAYQGYMISVATMGPYLGLAFYLHEEIRQWMENNEQSEYKEIGKYFSAGSLAGLAAETLFYPLDTIKRKLQISKSEGYTEGYDSILSCVKGTLKSQGVRGFYRGVLVNVVKVVPTIGINFAVYDYFQAHQIEFKVRKASS</sequence>
<dbReference type="SUPFAM" id="SSF103506">
    <property type="entry name" value="Mitochondrial carrier"/>
    <property type="match status" value="1"/>
</dbReference>
<feature type="transmembrane region" description="Helical" evidence="8">
    <location>
        <begin position="114"/>
        <end position="133"/>
    </location>
</feature>
<feature type="repeat" description="Solcar" evidence="6">
    <location>
        <begin position="9"/>
        <end position="100"/>
    </location>
</feature>
<comment type="caution">
    <text evidence="9">The sequence shown here is derived from an EMBL/GenBank/DDBJ whole genome shotgun (WGS) entry which is preliminary data.</text>
</comment>
<keyword evidence="3 6" id="KW-0812">Transmembrane</keyword>
<evidence type="ECO:0000256" key="7">
    <source>
        <dbReference type="RuleBase" id="RU000488"/>
    </source>
</evidence>
<evidence type="ECO:0000256" key="4">
    <source>
        <dbReference type="ARBA" id="ARBA00022737"/>
    </source>
</evidence>
<protein>
    <recommendedName>
        <fullName evidence="11">Mitochondrial carrier protein</fullName>
    </recommendedName>
</protein>
<dbReference type="Gene3D" id="1.50.40.10">
    <property type="entry name" value="Mitochondrial carrier domain"/>
    <property type="match status" value="1"/>
</dbReference>
<dbReference type="GO" id="GO:0016020">
    <property type="term" value="C:membrane"/>
    <property type="evidence" value="ECO:0007669"/>
    <property type="project" value="UniProtKB-SubCell"/>
</dbReference>
<reference evidence="9" key="1">
    <citation type="submission" date="2021-09" db="EMBL/GenBank/DDBJ databases">
        <authorList>
            <consortium name="AG Swart"/>
            <person name="Singh M."/>
            <person name="Singh A."/>
            <person name="Seah K."/>
            <person name="Emmerich C."/>
        </authorList>
    </citation>
    <scope>NUCLEOTIDE SEQUENCE</scope>
    <source>
        <strain evidence="9">ATCC30299</strain>
    </source>
</reference>
<feature type="repeat" description="Solcar" evidence="6">
    <location>
        <begin position="112"/>
        <end position="201"/>
    </location>
</feature>
<comment type="subcellular location">
    <subcellularLocation>
        <location evidence="1">Membrane</location>
        <topology evidence="1">Multi-pass membrane protein</topology>
    </subcellularLocation>
</comment>
<dbReference type="InterPro" id="IPR018108">
    <property type="entry name" value="MCP_transmembrane"/>
</dbReference>
<feature type="transmembrane region" description="Helical" evidence="8">
    <location>
        <begin position="174"/>
        <end position="194"/>
    </location>
</feature>
<dbReference type="EMBL" id="CAJZBQ010000038">
    <property type="protein sequence ID" value="CAG9325589.1"/>
    <property type="molecule type" value="Genomic_DNA"/>
</dbReference>
<evidence type="ECO:0000256" key="5">
    <source>
        <dbReference type="ARBA" id="ARBA00023136"/>
    </source>
</evidence>
<dbReference type="PANTHER" id="PTHR24089">
    <property type="entry name" value="SOLUTE CARRIER FAMILY 25"/>
    <property type="match status" value="1"/>
</dbReference>
<feature type="repeat" description="Solcar" evidence="6">
    <location>
        <begin position="211"/>
        <end position="300"/>
    </location>
</feature>
<dbReference type="Proteomes" id="UP001162131">
    <property type="component" value="Unassembled WGS sequence"/>
</dbReference>